<gene>
    <name evidence="1" type="ORF">OGAPHI_004360</name>
</gene>
<name>A0A9P8T5Q2_9ASCO</name>
<keyword evidence="2" id="KW-1185">Reference proteome</keyword>
<evidence type="ECO:0000313" key="2">
    <source>
        <dbReference type="Proteomes" id="UP000769157"/>
    </source>
</evidence>
<reference evidence="1" key="2">
    <citation type="submission" date="2021-01" db="EMBL/GenBank/DDBJ databases">
        <authorList>
            <person name="Schikora-Tamarit M.A."/>
        </authorList>
    </citation>
    <scope>NUCLEOTIDE SEQUENCE</scope>
    <source>
        <strain evidence="1">CBS6075</strain>
    </source>
</reference>
<reference evidence="1" key="1">
    <citation type="journal article" date="2021" name="Open Biol.">
        <title>Shared evolutionary footprints suggest mitochondrial oxidative damage underlies multiple complex I losses in fungi.</title>
        <authorList>
            <person name="Schikora-Tamarit M.A."/>
            <person name="Marcet-Houben M."/>
            <person name="Nosek J."/>
            <person name="Gabaldon T."/>
        </authorList>
    </citation>
    <scope>NUCLEOTIDE SEQUENCE</scope>
    <source>
        <strain evidence="1">CBS6075</strain>
    </source>
</reference>
<comment type="caution">
    <text evidence="1">The sequence shown here is derived from an EMBL/GenBank/DDBJ whole genome shotgun (WGS) entry which is preliminary data.</text>
</comment>
<dbReference type="AlphaFoldDB" id="A0A9P8T5Q2"/>
<sequence>MNLVHRRLFGEIHRHVVLCSSKLLAFAHLLLTSLISLVLRLCVGGRVAVFGSSNRFQRELLWLWVVTLHGALLNVPNTNRVVGSSTHKNRAVFAESQRVDRTSTVSTHRFEFSSRRDVKHVDHGVLASSGQPSSVWRHCQSVHRHVMSNEYTHRLTSGNIPHPHSLVARSGEQIRRVWMEFNNVHIVQVASKNTQRVDVIT</sequence>
<dbReference type="RefSeq" id="XP_046061375.1">
    <property type="nucleotide sequence ID" value="XM_046205430.1"/>
</dbReference>
<evidence type="ECO:0000313" key="1">
    <source>
        <dbReference type="EMBL" id="KAH3666171.1"/>
    </source>
</evidence>
<dbReference type="Proteomes" id="UP000769157">
    <property type="component" value="Unassembled WGS sequence"/>
</dbReference>
<dbReference type="GeneID" id="70236325"/>
<proteinExistence type="predicted"/>
<accession>A0A9P8T5Q2</accession>
<dbReference type="EMBL" id="JAEUBE010000295">
    <property type="protein sequence ID" value="KAH3666171.1"/>
    <property type="molecule type" value="Genomic_DNA"/>
</dbReference>
<protein>
    <submittedName>
        <fullName evidence="1">Uncharacterized protein</fullName>
    </submittedName>
</protein>
<organism evidence="1 2">
    <name type="scientific">Ogataea philodendri</name>
    <dbReference type="NCBI Taxonomy" id="1378263"/>
    <lineage>
        <taxon>Eukaryota</taxon>
        <taxon>Fungi</taxon>
        <taxon>Dikarya</taxon>
        <taxon>Ascomycota</taxon>
        <taxon>Saccharomycotina</taxon>
        <taxon>Pichiomycetes</taxon>
        <taxon>Pichiales</taxon>
        <taxon>Pichiaceae</taxon>
        <taxon>Ogataea</taxon>
    </lineage>
</organism>